<accession>A0A8S5SDN0</accession>
<proteinExistence type="predicted"/>
<sequence length="54" mass="6070">MNKEFVVKLIEKLGNLVVKDDIDNKRGHLNINLSFMEIGTIIGALQALIDDCEK</sequence>
<reference evidence="1" key="1">
    <citation type="journal article" date="2021" name="Proc. Natl. Acad. Sci. U.S.A.">
        <title>A Catalog of Tens of Thousands of Viruses from Human Metagenomes Reveals Hidden Associations with Chronic Diseases.</title>
        <authorList>
            <person name="Tisza M.J."/>
            <person name="Buck C.B."/>
        </authorList>
    </citation>
    <scope>NUCLEOTIDE SEQUENCE</scope>
    <source>
        <strain evidence="1">Ctnpt50</strain>
    </source>
</reference>
<evidence type="ECO:0000313" key="1">
    <source>
        <dbReference type="EMBL" id="DAF49085.1"/>
    </source>
</evidence>
<protein>
    <submittedName>
        <fullName evidence="1">Uncharacterized protein</fullName>
    </submittedName>
</protein>
<organism evidence="1">
    <name type="scientific">Siphoviridae sp. ctnpt50</name>
    <dbReference type="NCBI Taxonomy" id="2827941"/>
    <lineage>
        <taxon>Viruses</taxon>
        <taxon>Duplodnaviria</taxon>
        <taxon>Heunggongvirae</taxon>
        <taxon>Uroviricota</taxon>
        <taxon>Caudoviricetes</taxon>
    </lineage>
</organism>
<name>A0A8S5SDN0_9CAUD</name>
<dbReference type="EMBL" id="BK032577">
    <property type="protein sequence ID" value="DAF49085.1"/>
    <property type="molecule type" value="Genomic_DNA"/>
</dbReference>